<evidence type="ECO:0000313" key="3">
    <source>
        <dbReference type="Proteomes" id="UP000053958"/>
    </source>
</evidence>
<feature type="region of interest" description="Disordered" evidence="1">
    <location>
        <begin position="42"/>
        <end position="63"/>
    </location>
</feature>
<keyword evidence="3" id="KW-1185">Reference proteome</keyword>
<evidence type="ECO:0000256" key="1">
    <source>
        <dbReference type="SAM" id="MobiDB-lite"/>
    </source>
</evidence>
<sequence length="412" mass="45716">MKKPLQEVGPGFGTLRAACDYFQIHYFSSSPWIILNSSASSSSSGSGSGSGSASESKENYSSSQVELSPHVVYILTTSDIQPETNLTTLPHHSSDFTHPAVELILGYRLSRFNTVMLAGRDRVKDRVIPDLHCVEELALVESLPNNNTSSKNCSYDVPRITRLKHAEIKSQSRTYLTIVETSSYGDNDMSPMEAAMAQIPIYLRARLEKHDLEKPTTTSTTASSSSFFYGIATDSLHWCFFCLVRIQTGSYRRQRLIRSPILKWCAAQKREVLRWIDFVLERGALGLVDDASNAGDSGDISGNSGENTGEMISSSSSSGGRRWKEEADEEEEEEEEQEQEDDYEPNDDKEERTTITSPPSIGCKTGILIDVDDDVDDRVCDIAAAYADWYMHMYHMYTAAGAGRAGGYKYST</sequence>
<organism evidence="2 3">
    <name type="scientific">Rasamsonia emersonii (strain ATCC 16479 / CBS 393.64 / IMI 116815)</name>
    <dbReference type="NCBI Taxonomy" id="1408163"/>
    <lineage>
        <taxon>Eukaryota</taxon>
        <taxon>Fungi</taxon>
        <taxon>Dikarya</taxon>
        <taxon>Ascomycota</taxon>
        <taxon>Pezizomycotina</taxon>
        <taxon>Eurotiomycetes</taxon>
        <taxon>Eurotiomycetidae</taxon>
        <taxon>Eurotiales</taxon>
        <taxon>Trichocomaceae</taxon>
        <taxon>Rasamsonia</taxon>
    </lineage>
</organism>
<dbReference type="AlphaFoldDB" id="A0A0F4YMY4"/>
<protein>
    <submittedName>
        <fullName evidence="2">Uncharacterized protein</fullName>
    </submittedName>
</protein>
<feature type="compositionally biased region" description="Polar residues" evidence="1">
    <location>
        <begin position="300"/>
        <end position="312"/>
    </location>
</feature>
<reference evidence="2 3" key="1">
    <citation type="submission" date="2015-04" db="EMBL/GenBank/DDBJ databases">
        <authorList>
            <person name="Heijne W.H."/>
            <person name="Fedorova N.D."/>
            <person name="Nierman W.C."/>
            <person name="Vollebregt A.W."/>
            <person name="Zhao Z."/>
            <person name="Wu L."/>
            <person name="Kumar M."/>
            <person name="Stam H."/>
            <person name="van den Berg M.A."/>
            <person name="Pel H.J."/>
        </authorList>
    </citation>
    <scope>NUCLEOTIDE SEQUENCE [LARGE SCALE GENOMIC DNA]</scope>
    <source>
        <strain evidence="2 3">CBS 393.64</strain>
    </source>
</reference>
<proteinExistence type="predicted"/>
<evidence type="ECO:0000313" key="2">
    <source>
        <dbReference type="EMBL" id="KKA19609.1"/>
    </source>
</evidence>
<feature type="region of interest" description="Disordered" evidence="1">
    <location>
        <begin position="291"/>
        <end position="359"/>
    </location>
</feature>
<dbReference type="EMBL" id="LASV01000333">
    <property type="protein sequence ID" value="KKA19609.1"/>
    <property type="molecule type" value="Genomic_DNA"/>
</dbReference>
<name>A0A0F4YMY4_RASE3</name>
<dbReference type="Proteomes" id="UP000053958">
    <property type="component" value="Unassembled WGS sequence"/>
</dbReference>
<comment type="caution">
    <text evidence="2">The sequence shown here is derived from an EMBL/GenBank/DDBJ whole genome shotgun (WGS) entry which is preliminary data.</text>
</comment>
<accession>A0A0F4YMY4</accession>
<feature type="compositionally biased region" description="Acidic residues" evidence="1">
    <location>
        <begin position="326"/>
        <end position="348"/>
    </location>
</feature>
<dbReference type="RefSeq" id="XP_013326221.1">
    <property type="nucleotide sequence ID" value="XM_013470767.1"/>
</dbReference>
<dbReference type="GeneID" id="25318694"/>
<gene>
    <name evidence="2" type="ORF">T310_6392</name>
</gene>